<dbReference type="InterPro" id="IPR029063">
    <property type="entry name" value="SAM-dependent_MTases_sf"/>
</dbReference>
<dbReference type="GO" id="GO:0009007">
    <property type="term" value="F:site-specific DNA-methyltransferase (adenine-specific) activity"/>
    <property type="evidence" value="ECO:0007669"/>
    <property type="project" value="UniProtKB-EC"/>
</dbReference>
<sequence length="373" mass="40551">MIKYLGSKRTLVPVLGEIAAAVGARTALDLFTGTTRVAQEFKRRGVEVTANDRAAYSAVLSDCFVATDAATVDLDALDEALAHLDALPGRPGYVTETFCHASRYFQPHNGARIDAVRHALETDFADHPLRAVLMTSLLVAADRVDSTTGVQMAYLKSWSPRSYRDLRLVRPDLLPGPGTTLRGEAADAVDLVGPVDLAYLDPPYNQHRYETNYHVWETLVRGDEPDHYGVACKRVDSRDLERKSVFNIKRAMPAALADLVARVRAEVVVVSCNDESWVSPHDLQGWLQDAGHERVALLGFDARRYVGAQIGVFNAAGERVGQARRLRNVEHLLVAGPSARVEAAVAAVEGGVFPAHVPALTGEPACRDQVPAT</sequence>
<dbReference type="InterPro" id="IPR012327">
    <property type="entry name" value="MeTrfase_D12"/>
</dbReference>
<proteinExistence type="predicted"/>
<dbReference type="InterPro" id="IPR002052">
    <property type="entry name" value="DNA_methylase_N6_adenine_CS"/>
</dbReference>
<dbReference type="EMBL" id="JAVDYG010000001">
    <property type="protein sequence ID" value="MDR7363834.1"/>
    <property type="molecule type" value="Genomic_DNA"/>
</dbReference>
<evidence type="ECO:0000256" key="2">
    <source>
        <dbReference type="ARBA" id="ARBA00022603"/>
    </source>
</evidence>
<dbReference type="EC" id="2.1.1.72" evidence="1"/>
<keyword evidence="2 6" id="KW-0489">Methyltransferase</keyword>
<comment type="caution">
    <text evidence="6">The sequence shown here is derived from an EMBL/GenBank/DDBJ whole genome shotgun (WGS) entry which is preliminary data.</text>
</comment>
<evidence type="ECO:0000313" key="6">
    <source>
        <dbReference type="EMBL" id="MDR7363834.1"/>
    </source>
</evidence>
<gene>
    <name evidence="6" type="ORF">J2S63_003387</name>
</gene>
<evidence type="ECO:0000256" key="1">
    <source>
        <dbReference type="ARBA" id="ARBA00011900"/>
    </source>
</evidence>
<keyword evidence="7" id="KW-1185">Reference proteome</keyword>
<dbReference type="SUPFAM" id="SSF53335">
    <property type="entry name" value="S-adenosyl-L-methionine-dependent methyltransferases"/>
    <property type="match status" value="1"/>
</dbReference>
<keyword evidence="4" id="KW-0949">S-adenosyl-L-methionine</keyword>
<evidence type="ECO:0000256" key="3">
    <source>
        <dbReference type="ARBA" id="ARBA00022679"/>
    </source>
</evidence>
<comment type="catalytic activity">
    <reaction evidence="5">
        <text>a 2'-deoxyadenosine in DNA + S-adenosyl-L-methionine = an N(6)-methyl-2'-deoxyadenosine in DNA + S-adenosyl-L-homocysteine + H(+)</text>
        <dbReference type="Rhea" id="RHEA:15197"/>
        <dbReference type="Rhea" id="RHEA-COMP:12418"/>
        <dbReference type="Rhea" id="RHEA-COMP:12419"/>
        <dbReference type="ChEBI" id="CHEBI:15378"/>
        <dbReference type="ChEBI" id="CHEBI:57856"/>
        <dbReference type="ChEBI" id="CHEBI:59789"/>
        <dbReference type="ChEBI" id="CHEBI:90615"/>
        <dbReference type="ChEBI" id="CHEBI:90616"/>
        <dbReference type="EC" id="2.1.1.72"/>
    </reaction>
</comment>
<protein>
    <recommendedName>
        <fullName evidence="1">site-specific DNA-methyltransferase (adenine-specific)</fullName>
        <ecNumber evidence="1">2.1.1.72</ecNumber>
    </recommendedName>
</protein>
<reference evidence="6 7" key="1">
    <citation type="submission" date="2023-07" db="EMBL/GenBank/DDBJ databases">
        <title>Sequencing the genomes of 1000 actinobacteria strains.</title>
        <authorList>
            <person name="Klenk H.-P."/>
        </authorList>
    </citation>
    <scope>NUCLEOTIDE SEQUENCE [LARGE SCALE GENOMIC DNA]</scope>
    <source>
        <strain evidence="6 7">DSM 19426</strain>
    </source>
</reference>
<name>A0ABU2BZN7_9ACTN</name>
<dbReference type="Pfam" id="PF02086">
    <property type="entry name" value="MethyltransfD12"/>
    <property type="match status" value="1"/>
</dbReference>
<dbReference type="RefSeq" id="WP_310304701.1">
    <property type="nucleotide sequence ID" value="NZ_BAAAPS010000005.1"/>
</dbReference>
<dbReference type="Proteomes" id="UP001183648">
    <property type="component" value="Unassembled WGS sequence"/>
</dbReference>
<organism evidence="6 7">
    <name type="scientific">Nocardioides marmoribigeumensis</name>
    <dbReference type="NCBI Taxonomy" id="433649"/>
    <lineage>
        <taxon>Bacteria</taxon>
        <taxon>Bacillati</taxon>
        <taxon>Actinomycetota</taxon>
        <taxon>Actinomycetes</taxon>
        <taxon>Propionibacteriales</taxon>
        <taxon>Nocardioidaceae</taxon>
        <taxon>Nocardioides</taxon>
    </lineage>
</organism>
<dbReference type="GO" id="GO:0032259">
    <property type="term" value="P:methylation"/>
    <property type="evidence" value="ECO:0007669"/>
    <property type="project" value="UniProtKB-KW"/>
</dbReference>
<accession>A0ABU2BZN7</accession>
<evidence type="ECO:0000256" key="5">
    <source>
        <dbReference type="ARBA" id="ARBA00047942"/>
    </source>
</evidence>
<keyword evidence="3 6" id="KW-0808">Transferase</keyword>
<dbReference type="PROSITE" id="PS00092">
    <property type="entry name" value="N6_MTASE"/>
    <property type="match status" value="1"/>
</dbReference>
<evidence type="ECO:0000313" key="7">
    <source>
        <dbReference type="Proteomes" id="UP001183648"/>
    </source>
</evidence>
<evidence type="ECO:0000256" key="4">
    <source>
        <dbReference type="ARBA" id="ARBA00022691"/>
    </source>
</evidence>